<dbReference type="InterPro" id="IPR012340">
    <property type="entry name" value="NA-bd_OB-fold"/>
</dbReference>
<dbReference type="AlphaFoldDB" id="A0A0N5C1R7"/>
<keyword evidence="1" id="KW-1185">Reference proteome</keyword>
<reference evidence="2" key="1">
    <citation type="submission" date="2017-02" db="UniProtKB">
        <authorList>
            <consortium name="WormBaseParasite"/>
        </authorList>
    </citation>
    <scope>IDENTIFICATION</scope>
</reference>
<dbReference type="WBParaSite" id="SPAL_0001193700.1">
    <property type="protein sequence ID" value="SPAL_0001193700.1"/>
    <property type="gene ID" value="SPAL_0001193700"/>
</dbReference>
<accession>A0A0N5C1R7</accession>
<dbReference type="STRING" id="174720.A0A0N5C1R7"/>
<protein>
    <submittedName>
        <fullName evidence="2">REPA_OB_2 domain-containing protein</fullName>
    </submittedName>
</protein>
<organism evidence="1 2">
    <name type="scientific">Strongyloides papillosus</name>
    <name type="common">Intestinal threadworm</name>
    <dbReference type="NCBI Taxonomy" id="174720"/>
    <lineage>
        <taxon>Eukaryota</taxon>
        <taxon>Metazoa</taxon>
        <taxon>Ecdysozoa</taxon>
        <taxon>Nematoda</taxon>
        <taxon>Chromadorea</taxon>
        <taxon>Rhabditida</taxon>
        <taxon>Tylenchina</taxon>
        <taxon>Panagrolaimomorpha</taxon>
        <taxon>Strongyloidoidea</taxon>
        <taxon>Strongyloididae</taxon>
        <taxon>Strongyloides</taxon>
    </lineage>
</organism>
<dbReference type="Proteomes" id="UP000046392">
    <property type="component" value="Unplaced"/>
</dbReference>
<proteinExistence type="predicted"/>
<name>A0A0N5C1R7_STREA</name>
<evidence type="ECO:0000313" key="1">
    <source>
        <dbReference type="Proteomes" id="UP000046392"/>
    </source>
</evidence>
<sequence length="343" mass="39229">MLKQIENCKEKIRGDYNLSTGFFQRLEEDGIENFQPVLQVLKNIVIDESSSDLLHLSDGSGSYDLVTLVGIAMKKFEINGRKGHQPIIEVFKFHRRRVAWGEAERVHLVIEDFNLLVRDGRGAGAEFRHNEQIRYDNSDQNLQSQSPPMKIMKSNISNSCEEGEIRRVLLEDIGKYFKEYIDIVADVHKMGNPKIKETSINGCQLLQKIVLIDESDILVNLAAWGHKCKEFTRSFSFKPIILKNVYVKEHMKGYELSVVPHTEIIGGAGNETGKNVLNWYQTRGPSDSLYDSAVTIKYIQDGYKGGQFNENFYFNIVGEVTGLWTLLFKKHVQIQIAPQKLKK</sequence>
<evidence type="ECO:0000313" key="2">
    <source>
        <dbReference type="WBParaSite" id="SPAL_0001193700.1"/>
    </source>
</evidence>
<dbReference type="SUPFAM" id="SSF50249">
    <property type="entry name" value="Nucleic acid-binding proteins"/>
    <property type="match status" value="1"/>
</dbReference>
<dbReference type="Gene3D" id="2.40.50.140">
    <property type="entry name" value="Nucleic acid-binding proteins"/>
    <property type="match status" value="1"/>
</dbReference>